<evidence type="ECO:0000313" key="1">
    <source>
        <dbReference type="EMBL" id="KAL2549708.1"/>
    </source>
</evidence>
<gene>
    <name evidence="1" type="ORF">Fot_11238</name>
</gene>
<evidence type="ECO:0000313" key="2">
    <source>
        <dbReference type="Proteomes" id="UP001604277"/>
    </source>
</evidence>
<dbReference type="EMBL" id="JBFOLJ010000003">
    <property type="protein sequence ID" value="KAL2549708.1"/>
    <property type="molecule type" value="Genomic_DNA"/>
</dbReference>
<proteinExistence type="predicted"/>
<comment type="caution">
    <text evidence="1">The sequence shown here is derived from an EMBL/GenBank/DDBJ whole genome shotgun (WGS) entry which is preliminary data.</text>
</comment>
<dbReference type="Proteomes" id="UP001604277">
    <property type="component" value="Unassembled WGS sequence"/>
</dbReference>
<dbReference type="AlphaFoldDB" id="A0ABD1WM00"/>
<reference evidence="2" key="1">
    <citation type="submission" date="2024-07" db="EMBL/GenBank/DDBJ databases">
        <title>Two chromosome-level genome assemblies of Korean endemic species Abeliophyllum distichum and Forsythia ovata (Oleaceae).</title>
        <authorList>
            <person name="Jang H."/>
        </authorList>
    </citation>
    <scope>NUCLEOTIDE SEQUENCE [LARGE SCALE GENOMIC DNA]</scope>
</reference>
<accession>A0ABD1WM00</accession>
<keyword evidence="2" id="KW-1185">Reference proteome</keyword>
<organism evidence="1 2">
    <name type="scientific">Forsythia ovata</name>
    <dbReference type="NCBI Taxonomy" id="205694"/>
    <lineage>
        <taxon>Eukaryota</taxon>
        <taxon>Viridiplantae</taxon>
        <taxon>Streptophyta</taxon>
        <taxon>Embryophyta</taxon>
        <taxon>Tracheophyta</taxon>
        <taxon>Spermatophyta</taxon>
        <taxon>Magnoliopsida</taxon>
        <taxon>eudicotyledons</taxon>
        <taxon>Gunneridae</taxon>
        <taxon>Pentapetalae</taxon>
        <taxon>asterids</taxon>
        <taxon>lamiids</taxon>
        <taxon>Lamiales</taxon>
        <taxon>Oleaceae</taxon>
        <taxon>Forsythieae</taxon>
        <taxon>Forsythia</taxon>
    </lineage>
</organism>
<sequence>MTFLKSYAYGIQQLERSKIYQNSPFLDVDDLYDVLLEFETDIVCFDMSNKQFGMIRLPKIVFPLGEENFISGIYDRFVLMCIFVMGKSQQGKTIAALYTESLVSIGSTVIRACIIPDQAVVDEPVTAAEGKKLGVVKSGAASSQEPVHQHLSLVRPVEQPIPGLGTALAPVALTRD</sequence>
<protein>
    <submittedName>
        <fullName evidence="1">Uncharacterized protein</fullName>
    </submittedName>
</protein>
<name>A0ABD1WM00_9LAMI</name>